<gene>
    <name evidence="2" type="ORF">UFOPK2254_01244</name>
    <name evidence="3" type="ORF">UFOPK2646_00208</name>
    <name evidence="4" type="ORF">UFOPK2907_01123</name>
    <name evidence="5" type="ORF">UFOPK3241_00530</name>
    <name evidence="6" type="ORF">UFOPK3937_01088</name>
    <name evidence="7" type="ORF">UFOPK4265_00426</name>
    <name evidence="8" type="ORF">UFOPK4401_00735</name>
</gene>
<keyword evidence="1" id="KW-0472">Membrane</keyword>
<dbReference type="EMBL" id="CAEZYB010000013">
    <property type="protein sequence ID" value="CAB4696525.1"/>
    <property type="molecule type" value="Genomic_DNA"/>
</dbReference>
<evidence type="ECO:0000313" key="7">
    <source>
        <dbReference type="EMBL" id="CAB5048604.1"/>
    </source>
</evidence>
<dbReference type="InterPro" id="IPR025443">
    <property type="entry name" value="DUF4307"/>
</dbReference>
<dbReference type="EMBL" id="CAFAZX010000020">
    <property type="protein sequence ID" value="CAB4841814.1"/>
    <property type="molecule type" value="Genomic_DNA"/>
</dbReference>
<evidence type="ECO:0000313" key="3">
    <source>
        <dbReference type="EMBL" id="CAB4696525.1"/>
    </source>
</evidence>
<reference evidence="7" key="1">
    <citation type="submission" date="2020-05" db="EMBL/GenBank/DDBJ databases">
        <authorList>
            <person name="Chiriac C."/>
            <person name="Salcher M."/>
            <person name="Ghai R."/>
            <person name="Kavagutti S V."/>
        </authorList>
    </citation>
    <scope>NUCLEOTIDE SEQUENCE</scope>
</reference>
<accession>A0A6J7T4D6</accession>
<feature type="transmembrane region" description="Helical" evidence="1">
    <location>
        <begin position="20"/>
        <end position="37"/>
    </location>
</feature>
<evidence type="ECO:0000313" key="5">
    <source>
        <dbReference type="EMBL" id="CAB4841814.1"/>
    </source>
</evidence>
<dbReference type="EMBL" id="CAFBOJ010000135">
    <property type="protein sequence ID" value="CAB4987079.1"/>
    <property type="molecule type" value="Genomic_DNA"/>
</dbReference>
<sequence length="127" mass="14079">MSELSMDDRYGRRPARYKGLAIFLLLAGGAWIAWAGLHHSNPEVRTTLISFTVVSDQSISLRYSIDRRTPTDEITCTLVAHDYDKNVIGEINDVFAPGASHIEKITLISTRTTPVNAGISRCWASTQ</sequence>
<dbReference type="Pfam" id="PF14155">
    <property type="entry name" value="DUF4307"/>
    <property type="match status" value="1"/>
</dbReference>
<dbReference type="EMBL" id="CAEZZR010000114">
    <property type="protein sequence ID" value="CAB4780411.1"/>
    <property type="molecule type" value="Genomic_DNA"/>
</dbReference>
<evidence type="ECO:0000313" key="6">
    <source>
        <dbReference type="EMBL" id="CAB4987079.1"/>
    </source>
</evidence>
<evidence type="ECO:0000313" key="4">
    <source>
        <dbReference type="EMBL" id="CAB4780411.1"/>
    </source>
</evidence>
<keyword evidence="1" id="KW-1133">Transmembrane helix</keyword>
<organism evidence="7">
    <name type="scientific">freshwater metagenome</name>
    <dbReference type="NCBI Taxonomy" id="449393"/>
    <lineage>
        <taxon>unclassified sequences</taxon>
        <taxon>metagenomes</taxon>
        <taxon>ecological metagenomes</taxon>
    </lineage>
</organism>
<proteinExistence type="predicted"/>
<evidence type="ECO:0000313" key="2">
    <source>
        <dbReference type="EMBL" id="CAB4670687.1"/>
    </source>
</evidence>
<evidence type="ECO:0000313" key="8">
    <source>
        <dbReference type="EMBL" id="CAB5075236.1"/>
    </source>
</evidence>
<keyword evidence="1" id="KW-0812">Transmembrane</keyword>
<dbReference type="EMBL" id="CAEZWO010000146">
    <property type="protein sequence ID" value="CAB4670687.1"/>
    <property type="molecule type" value="Genomic_DNA"/>
</dbReference>
<name>A0A6J7T4D6_9ZZZZ</name>
<evidence type="ECO:0000256" key="1">
    <source>
        <dbReference type="SAM" id="Phobius"/>
    </source>
</evidence>
<protein>
    <submittedName>
        <fullName evidence="7">Unannotated protein</fullName>
    </submittedName>
</protein>
<dbReference type="AlphaFoldDB" id="A0A6J7T4D6"/>
<dbReference type="EMBL" id="CAFBQK010000037">
    <property type="protein sequence ID" value="CAB5048604.1"/>
    <property type="molecule type" value="Genomic_DNA"/>
</dbReference>
<dbReference type="EMBL" id="CAFBRB010000069">
    <property type="protein sequence ID" value="CAB5075236.1"/>
    <property type="molecule type" value="Genomic_DNA"/>
</dbReference>